<gene>
    <name evidence="1" type="ORF">PEVE_00004054</name>
</gene>
<proteinExistence type="predicted"/>
<dbReference type="Proteomes" id="UP001159427">
    <property type="component" value="Unassembled WGS sequence"/>
</dbReference>
<evidence type="ECO:0000313" key="1">
    <source>
        <dbReference type="EMBL" id="CAH3161773.1"/>
    </source>
</evidence>
<dbReference type="EMBL" id="CALNXI010001247">
    <property type="protein sequence ID" value="CAH3161773.1"/>
    <property type="molecule type" value="Genomic_DNA"/>
</dbReference>
<protein>
    <submittedName>
        <fullName evidence="1">Uncharacterized protein</fullName>
    </submittedName>
</protein>
<feature type="non-terminal residue" evidence="1">
    <location>
        <position position="1"/>
    </location>
</feature>
<comment type="caution">
    <text evidence="1">The sequence shown here is derived from an EMBL/GenBank/DDBJ whole genome shotgun (WGS) entry which is preliminary data.</text>
</comment>
<evidence type="ECO:0000313" key="2">
    <source>
        <dbReference type="Proteomes" id="UP001159427"/>
    </source>
</evidence>
<name>A0ABN8QG99_9CNID</name>
<reference evidence="1 2" key="1">
    <citation type="submission" date="2022-05" db="EMBL/GenBank/DDBJ databases">
        <authorList>
            <consortium name="Genoscope - CEA"/>
            <person name="William W."/>
        </authorList>
    </citation>
    <scope>NUCLEOTIDE SEQUENCE [LARGE SCALE GENOMIC DNA]</scope>
</reference>
<accession>A0ABN8QG99</accession>
<keyword evidence="2" id="KW-1185">Reference proteome</keyword>
<organism evidence="1 2">
    <name type="scientific">Porites evermanni</name>
    <dbReference type="NCBI Taxonomy" id="104178"/>
    <lineage>
        <taxon>Eukaryota</taxon>
        <taxon>Metazoa</taxon>
        <taxon>Cnidaria</taxon>
        <taxon>Anthozoa</taxon>
        <taxon>Hexacorallia</taxon>
        <taxon>Scleractinia</taxon>
        <taxon>Fungiina</taxon>
        <taxon>Poritidae</taxon>
        <taxon>Porites</taxon>
    </lineage>
</organism>
<sequence length="75" mass="8855">IGLSISDRKSITRVKCRKLKFFININIFRALCRESRRRIRRKDGCFLGWEYSVDDEKKYAVYDGGGAAYWMSVKI</sequence>